<organism evidence="1 2">
    <name type="scientific">Streptomyces laurentii</name>
    <dbReference type="NCBI Taxonomy" id="39478"/>
    <lineage>
        <taxon>Bacteria</taxon>
        <taxon>Bacillati</taxon>
        <taxon>Actinomycetota</taxon>
        <taxon>Actinomycetes</taxon>
        <taxon>Kitasatosporales</taxon>
        <taxon>Streptomycetaceae</taxon>
        <taxon>Streptomyces</taxon>
    </lineage>
</organism>
<dbReference type="AlphaFoldDB" id="A0A160P6L4"/>
<protein>
    <submittedName>
        <fullName evidence="1">Uncharacterized protein</fullName>
    </submittedName>
</protein>
<sequence length="96" mass="10510">MRDRGVDGQLQIHEIEDDGPDRARCVVRCVGGVVRTGDRLDGGRLTVERIHRYRSVTVDALTPPHAALVLLSGPGVPDLRPWLVVSTTGPRPRAPR</sequence>
<keyword evidence="2" id="KW-1185">Reference proteome</keyword>
<name>A0A160P6L4_STRLU</name>
<gene>
    <name evidence="1" type="ORF">SLA_6085</name>
</gene>
<evidence type="ECO:0000313" key="2">
    <source>
        <dbReference type="Proteomes" id="UP000217676"/>
    </source>
</evidence>
<evidence type="ECO:0000313" key="1">
    <source>
        <dbReference type="EMBL" id="BAU86954.1"/>
    </source>
</evidence>
<dbReference type="KEGG" id="slau:SLA_6085"/>
<dbReference type="EMBL" id="AP017424">
    <property type="protein sequence ID" value="BAU86954.1"/>
    <property type="molecule type" value="Genomic_DNA"/>
</dbReference>
<reference evidence="1 2" key="1">
    <citation type="journal article" date="2016" name="Genome Announc.">
        <title>Complete Genome Sequence of Thiostrepton-Producing Streptomyces laurentii ATCC 31255.</title>
        <authorList>
            <person name="Doi K."/>
            <person name="Fujino Y."/>
            <person name="Nagayoshi Y."/>
            <person name="Ohshima T."/>
            <person name="Ogata S."/>
        </authorList>
    </citation>
    <scope>NUCLEOTIDE SEQUENCE [LARGE SCALE GENOMIC DNA]</scope>
    <source>
        <strain evidence="1 2">ATCC 31255</strain>
    </source>
</reference>
<proteinExistence type="predicted"/>
<accession>A0A160P6L4</accession>
<dbReference type="Proteomes" id="UP000217676">
    <property type="component" value="Chromosome"/>
</dbReference>